<organism evidence="1 2">
    <name type="scientific">Pantoea vagans</name>
    <dbReference type="NCBI Taxonomy" id="470934"/>
    <lineage>
        <taxon>Bacteria</taxon>
        <taxon>Pseudomonadati</taxon>
        <taxon>Pseudomonadota</taxon>
        <taxon>Gammaproteobacteria</taxon>
        <taxon>Enterobacterales</taxon>
        <taxon>Erwiniaceae</taxon>
        <taxon>Pantoea</taxon>
    </lineage>
</organism>
<evidence type="ECO:0000313" key="2">
    <source>
        <dbReference type="Proteomes" id="UP000426772"/>
    </source>
</evidence>
<reference evidence="1 2" key="1">
    <citation type="submission" date="2018-10" db="EMBL/GenBank/DDBJ databases">
        <title>Draft genome sequence of Pantoea vagans isolated from corpses of the sugarcane aphid Melanaphis sacchari Zehntner.</title>
        <authorList>
            <person name="Toledo E."/>
            <person name="Pena G."/>
            <person name="Lozano L."/>
        </authorList>
    </citation>
    <scope>NUCLEOTIDE SEQUENCE [LARGE SCALE GENOMIC DNA]</scope>
    <source>
        <strain evidence="1 2">ET-90</strain>
    </source>
</reference>
<accession>A0ABY3LH84</accession>
<dbReference type="Proteomes" id="UP000426772">
    <property type="component" value="Unassembled WGS sequence"/>
</dbReference>
<gene>
    <name evidence="1" type="ORF">D9O29_08730</name>
</gene>
<name>A0ABY3LH84_9GAMM</name>
<dbReference type="RefSeq" id="WP_147789082.1">
    <property type="nucleotide sequence ID" value="NZ_RCNL01000003.1"/>
</dbReference>
<proteinExistence type="predicted"/>
<protein>
    <submittedName>
        <fullName evidence="1">Uncharacterized protein</fullName>
    </submittedName>
</protein>
<comment type="caution">
    <text evidence="1">The sequence shown here is derived from an EMBL/GenBank/DDBJ whole genome shotgun (WGS) entry which is preliminary data.</text>
</comment>
<sequence>MNIDPMDYVVIERYSNGDSTWKDNVSNVDKVQRLIDFSLEVAHVFIAVGAYSENWQRYYEVKP</sequence>
<dbReference type="EMBL" id="RCNL01000003">
    <property type="protein sequence ID" value="TXL78986.1"/>
    <property type="molecule type" value="Genomic_DNA"/>
</dbReference>
<keyword evidence="2" id="KW-1185">Reference proteome</keyword>
<evidence type="ECO:0000313" key="1">
    <source>
        <dbReference type="EMBL" id="TXL78986.1"/>
    </source>
</evidence>